<dbReference type="Pfam" id="PF03992">
    <property type="entry name" value="ABM"/>
    <property type="match status" value="1"/>
</dbReference>
<dbReference type="EMBL" id="CP001615">
    <property type="protein sequence ID" value="ACQ71016.1"/>
    <property type="molecule type" value="Genomic_DNA"/>
</dbReference>
<dbReference type="InterPro" id="IPR050744">
    <property type="entry name" value="AI-2_Isomerase_LsrG"/>
</dbReference>
<protein>
    <submittedName>
        <fullName evidence="2">Antibiotic biosynthesis monooxygenase</fullName>
    </submittedName>
</protein>
<proteinExistence type="predicted"/>
<evidence type="ECO:0000259" key="1">
    <source>
        <dbReference type="PROSITE" id="PS51725"/>
    </source>
</evidence>
<dbReference type="InterPro" id="IPR011008">
    <property type="entry name" value="Dimeric_a/b-barrel"/>
</dbReference>
<dbReference type="RefSeq" id="WP_015880575.1">
    <property type="nucleotide sequence ID" value="NC_012673.1"/>
</dbReference>
<name>C4L1I4_EXISA</name>
<dbReference type="GO" id="GO:0004497">
    <property type="term" value="F:monooxygenase activity"/>
    <property type="evidence" value="ECO:0007669"/>
    <property type="project" value="UniProtKB-KW"/>
</dbReference>
<dbReference type="OrthoDB" id="9806189at2"/>
<dbReference type="PROSITE" id="PS51725">
    <property type="entry name" value="ABM"/>
    <property type="match status" value="1"/>
</dbReference>
<dbReference type="Proteomes" id="UP000000716">
    <property type="component" value="Chromosome"/>
</dbReference>
<keyword evidence="2" id="KW-0503">Monooxygenase</keyword>
<dbReference type="SUPFAM" id="SSF54909">
    <property type="entry name" value="Dimeric alpha+beta barrel"/>
    <property type="match status" value="1"/>
</dbReference>
<organism evidence="2 3">
    <name type="scientific">Exiguobacterium sp. (strain ATCC BAA-1283 / AT1b)</name>
    <dbReference type="NCBI Taxonomy" id="360911"/>
    <lineage>
        <taxon>Bacteria</taxon>
        <taxon>Bacillati</taxon>
        <taxon>Bacillota</taxon>
        <taxon>Bacilli</taxon>
        <taxon>Bacillales</taxon>
        <taxon>Bacillales Family XII. Incertae Sedis</taxon>
        <taxon>Exiguobacterium</taxon>
    </lineage>
</organism>
<dbReference type="PANTHER" id="PTHR33336:SF3">
    <property type="entry name" value="ABM DOMAIN-CONTAINING PROTEIN"/>
    <property type="match status" value="1"/>
</dbReference>
<dbReference type="STRING" id="360911.EAT1b_2093"/>
<gene>
    <name evidence="2" type="ordered locus">EAT1b_2093</name>
</gene>
<dbReference type="eggNOG" id="COG1359">
    <property type="taxonomic scope" value="Bacteria"/>
</dbReference>
<dbReference type="InterPro" id="IPR007138">
    <property type="entry name" value="ABM_dom"/>
</dbReference>
<dbReference type="KEGG" id="eat:EAT1b_2093"/>
<reference evidence="2 3" key="1">
    <citation type="journal article" date="2011" name="J. Bacteriol.">
        <title>Complete genome sequence of the Thermophilic Bacterium Exiguobacterium sp. AT1b.</title>
        <authorList>
            <person name="Vishnivetskaya T.A."/>
            <person name="Lucas S."/>
            <person name="Copeland A."/>
            <person name="Lapidus A."/>
            <person name="Glavina Del Rio T."/>
            <person name="Dalin E."/>
            <person name="Tice H."/>
            <person name="Bruce D.C."/>
            <person name="Goodwin L.A."/>
            <person name="Pitluck S."/>
            <person name="Saunders E."/>
            <person name="Brettin T."/>
            <person name="Detter C."/>
            <person name="Han C."/>
            <person name="Larimer F."/>
            <person name="Land M.L."/>
            <person name="Hauser L.J."/>
            <person name="Kyrpides N.C."/>
            <person name="Ovchinnikova G."/>
            <person name="Kathariou S."/>
            <person name="Ramaley R.F."/>
            <person name="Rodrigues D.F."/>
            <person name="Hendrix C."/>
            <person name="Richardson P."/>
            <person name="Tiedje J.M."/>
        </authorList>
    </citation>
    <scope>NUCLEOTIDE SEQUENCE [LARGE SCALE GENOMIC DNA]</scope>
    <source>
        <strain evidence="3">ATCC BAA-1283 / AT1b</strain>
    </source>
</reference>
<keyword evidence="3" id="KW-1185">Reference proteome</keyword>
<evidence type="ECO:0000313" key="3">
    <source>
        <dbReference type="Proteomes" id="UP000000716"/>
    </source>
</evidence>
<dbReference type="HOGENOM" id="CLU_131496_6_2_9"/>
<dbReference type="Gene3D" id="3.30.70.100">
    <property type="match status" value="1"/>
</dbReference>
<dbReference type="AlphaFoldDB" id="C4L1I4"/>
<feature type="domain" description="ABM" evidence="1">
    <location>
        <begin position="2"/>
        <end position="93"/>
    </location>
</feature>
<dbReference type="GO" id="GO:0005829">
    <property type="term" value="C:cytosol"/>
    <property type="evidence" value="ECO:0007669"/>
    <property type="project" value="TreeGrafter"/>
</dbReference>
<keyword evidence="2" id="KW-0560">Oxidoreductase</keyword>
<sequence length="97" mass="10989">MMNILAQIQAKPGLGSALETHLRQVVTPSRAESGCVFYTLHRVEGNPDAFVFYEQWADKAALDTHIASPHYQTYRQEAEPLLASRDVQFLEEIKEVD</sequence>
<evidence type="ECO:0000313" key="2">
    <source>
        <dbReference type="EMBL" id="ACQ71016.1"/>
    </source>
</evidence>
<dbReference type="PANTHER" id="PTHR33336">
    <property type="entry name" value="QUINOL MONOOXYGENASE YGIN-RELATED"/>
    <property type="match status" value="1"/>
</dbReference>
<accession>C4L1I4</accession>